<evidence type="ECO:0000313" key="4">
    <source>
        <dbReference type="Proteomes" id="UP000232722"/>
    </source>
</evidence>
<accession>A0A2I1FI98</accession>
<reference evidence="1 4" key="2">
    <citation type="submission" date="2017-09" db="EMBL/GenBank/DDBJ databases">
        <title>Extensive intraspecific genome diversity in a model arbuscular mycorrhizal fungus.</title>
        <authorList>
            <person name="Chen E.C."/>
            <person name="Morin E."/>
            <person name="Beaudet D."/>
            <person name="Noel J."/>
            <person name="Ndikumana S."/>
            <person name="Charron P."/>
            <person name="St-Onge C."/>
            <person name="Giorgi J."/>
            <person name="Grigoriev I.V."/>
            <person name="Roux C."/>
            <person name="Martin F.M."/>
            <person name="Corradi N."/>
        </authorList>
    </citation>
    <scope>NUCLEOTIDE SEQUENCE [LARGE SCALE GENOMIC DNA]</scope>
    <source>
        <strain evidence="1 4">A5</strain>
    </source>
</reference>
<gene>
    <name evidence="2" type="ORF">RhiirA1_477233</name>
    <name evidence="1" type="ORF">RhiirA5_432399</name>
</gene>
<reference evidence="1 4" key="1">
    <citation type="submission" date="2016-04" db="EMBL/GenBank/DDBJ databases">
        <title>Genome analyses suggest a sexual origin of heterokaryosis in a supposedly ancient asexual fungus.</title>
        <authorList>
            <person name="Ropars J."/>
            <person name="Sedzielewska K."/>
            <person name="Noel J."/>
            <person name="Charron P."/>
            <person name="Farinelli L."/>
            <person name="Marton T."/>
            <person name="Kruger M."/>
            <person name="Pelin A."/>
            <person name="Brachmann A."/>
            <person name="Corradi N."/>
        </authorList>
    </citation>
    <scope>NUCLEOTIDE SEQUENCE [LARGE SCALE GENOMIC DNA]</scope>
    <source>
        <strain evidence="1 4">A5</strain>
    </source>
</reference>
<dbReference type="VEuPathDB" id="FungiDB:RhiirFUN_017082"/>
<evidence type="ECO:0000313" key="2">
    <source>
        <dbReference type="EMBL" id="PKC54489.1"/>
    </source>
</evidence>
<protein>
    <submittedName>
        <fullName evidence="1">Uncharacterized protein</fullName>
    </submittedName>
</protein>
<reference evidence="2 3" key="3">
    <citation type="submission" date="2017-10" db="EMBL/GenBank/DDBJ databases">
        <title>Extensive intraspecific genome diversity in a model arbuscular mycorrhizal fungus.</title>
        <authorList>
            <person name="Chen E.C.H."/>
            <person name="Morin E."/>
            <person name="Baudet D."/>
            <person name="Noel J."/>
            <person name="Ndikumana S."/>
            <person name="Charron P."/>
            <person name="St-Onge C."/>
            <person name="Giorgi J."/>
            <person name="Grigoriev I.V."/>
            <person name="Roux C."/>
            <person name="Martin F.M."/>
            <person name="Corradi N."/>
        </authorList>
    </citation>
    <scope>NUCLEOTIDE SEQUENCE [LARGE SCALE GENOMIC DNA]</scope>
    <source>
        <strain evidence="2 3">A1</strain>
    </source>
</reference>
<evidence type="ECO:0000313" key="3">
    <source>
        <dbReference type="Proteomes" id="UP000232688"/>
    </source>
</evidence>
<dbReference type="EMBL" id="LLXJ01002952">
    <property type="protein sequence ID" value="PKB97853.1"/>
    <property type="molecule type" value="Genomic_DNA"/>
</dbReference>
<reference evidence="2 3" key="4">
    <citation type="submission" date="2017-10" db="EMBL/GenBank/DDBJ databases">
        <title>Genome analyses suggest a sexual origin of heterokaryosis in a supposedly ancient asexual fungus.</title>
        <authorList>
            <person name="Corradi N."/>
            <person name="Sedzielewska K."/>
            <person name="Noel J."/>
            <person name="Charron P."/>
            <person name="Farinelli L."/>
            <person name="Marton T."/>
            <person name="Kruger M."/>
            <person name="Pelin A."/>
            <person name="Brachmann A."/>
            <person name="Corradi N."/>
        </authorList>
    </citation>
    <scope>NUCLEOTIDE SEQUENCE [LARGE SCALE GENOMIC DNA]</scope>
    <source>
        <strain evidence="2 3">A1</strain>
    </source>
</reference>
<dbReference type="EMBL" id="LLXH01003219">
    <property type="protein sequence ID" value="PKC54489.1"/>
    <property type="molecule type" value="Genomic_DNA"/>
</dbReference>
<dbReference type="AlphaFoldDB" id="A0A2I1FI98"/>
<evidence type="ECO:0000313" key="1">
    <source>
        <dbReference type="EMBL" id="PKB97853.1"/>
    </source>
</evidence>
<organism evidence="1 4">
    <name type="scientific">Rhizophagus irregularis</name>
    <dbReference type="NCBI Taxonomy" id="588596"/>
    <lineage>
        <taxon>Eukaryota</taxon>
        <taxon>Fungi</taxon>
        <taxon>Fungi incertae sedis</taxon>
        <taxon>Mucoromycota</taxon>
        <taxon>Glomeromycotina</taxon>
        <taxon>Glomeromycetes</taxon>
        <taxon>Glomerales</taxon>
        <taxon>Glomeraceae</taxon>
        <taxon>Rhizophagus</taxon>
    </lineage>
</organism>
<proteinExistence type="predicted"/>
<dbReference type="VEuPathDB" id="FungiDB:FUN_019895"/>
<dbReference type="Proteomes" id="UP000232722">
    <property type="component" value="Unassembled WGS sequence"/>
</dbReference>
<sequence>MKGLIDSTQRSDIYKVQSRCNRALKIYILKYLPKDIFREEPDFLSIKSNDTILDYGLCEECNIPILTEDPPRSLVLNVCVDMINQTCMKAMHKDGVLFCSCGVVDDNSDPLLPFQYSIIDYGSREKSRLKLFYQMGILPNGYFTE</sequence>
<dbReference type="VEuPathDB" id="FungiDB:RhiirA1_477233"/>
<dbReference type="OrthoDB" id="2309359at2759"/>
<comment type="caution">
    <text evidence="1">The sequence shown here is derived from an EMBL/GenBank/DDBJ whole genome shotgun (WGS) entry which is preliminary data.</text>
</comment>
<dbReference type="Proteomes" id="UP000232688">
    <property type="component" value="Unassembled WGS sequence"/>
</dbReference>
<name>A0A2I1FI98_9GLOM</name>